<dbReference type="EMBL" id="JBHTCJ010000003">
    <property type="protein sequence ID" value="MFC7341173.1"/>
    <property type="molecule type" value="Genomic_DNA"/>
</dbReference>
<evidence type="ECO:0000256" key="1">
    <source>
        <dbReference type="SAM" id="MobiDB-lite"/>
    </source>
</evidence>
<keyword evidence="2" id="KW-0812">Transmembrane</keyword>
<reference evidence="4" key="1">
    <citation type="journal article" date="2019" name="Int. J. Syst. Evol. Microbiol.">
        <title>The Global Catalogue of Microorganisms (GCM) 10K type strain sequencing project: providing services to taxonomists for standard genome sequencing and annotation.</title>
        <authorList>
            <consortium name="The Broad Institute Genomics Platform"/>
            <consortium name="The Broad Institute Genome Sequencing Center for Infectious Disease"/>
            <person name="Wu L."/>
            <person name="Ma J."/>
        </authorList>
    </citation>
    <scope>NUCLEOTIDE SEQUENCE [LARGE SCALE GENOMIC DNA]</scope>
    <source>
        <strain evidence="4">WLHS5</strain>
    </source>
</reference>
<keyword evidence="2" id="KW-0472">Membrane</keyword>
<dbReference type="RefSeq" id="WP_380665765.1">
    <property type="nucleotide sequence ID" value="NZ_JBHTCJ010000003.1"/>
</dbReference>
<proteinExistence type="predicted"/>
<keyword evidence="4" id="KW-1185">Reference proteome</keyword>
<organism evidence="3 4">
    <name type="scientific">Saccharopolyspora griseoalba</name>
    <dbReference type="NCBI Taxonomy" id="1431848"/>
    <lineage>
        <taxon>Bacteria</taxon>
        <taxon>Bacillati</taxon>
        <taxon>Actinomycetota</taxon>
        <taxon>Actinomycetes</taxon>
        <taxon>Pseudonocardiales</taxon>
        <taxon>Pseudonocardiaceae</taxon>
        <taxon>Saccharopolyspora</taxon>
    </lineage>
</organism>
<evidence type="ECO:0000313" key="3">
    <source>
        <dbReference type="EMBL" id="MFC7341173.1"/>
    </source>
</evidence>
<keyword evidence="2" id="KW-1133">Transmembrane helix</keyword>
<protein>
    <submittedName>
        <fullName evidence="3">Uncharacterized protein</fullName>
    </submittedName>
</protein>
<accession>A0ABW2LIH5</accession>
<feature type="compositionally biased region" description="Pro residues" evidence="1">
    <location>
        <begin position="243"/>
        <end position="306"/>
    </location>
</feature>
<evidence type="ECO:0000256" key="2">
    <source>
        <dbReference type="SAM" id="Phobius"/>
    </source>
</evidence>
<feature type="region of interest" description="Disordered" evidence="1">
    <location>
        <begin position="187"/>
        <end position="207"/>
    </location>
</feature>
<gene>
    <name evidence="3" type="ORF">ACFQRI_07090</name>
</gene>
<feature type="region of interest" description="Disordered" evidence="1">
    <location>
        <begin position="237"/>
        <end position="306"/>
    </location>
</feature>
<evidence type="ECO:0000313" key="4">
    <source>
        <dbReference type="Proteomes" id="UP001596504"/>
    </source>
</evidence>
<sequence>MKIKGILVAVVLGVLVLVLVPLSLFGDSGSTGFSTEDTTYYREGGTYVGSPVPGFTSTEAQQLADRLAEAERRNGGVCFGWRLTDGGDGDVQRGSSRGPNVPVDTCARWVETQAFVAYDVDLDAADIEVEVSPDFSAEASQLPSEEDYADLGINADALVADPAAATGQAAMATPLLLVEAGVLPVPPAETGQSGGAPSQPLPSGDGSGSSVAVWIWLVLLGIVAALAAVLGFRSMAKQKRDTPPPPGPPPGPPPQGPPPGYPPQGPPPQQGPPPGYPPQGPPPGHPWQGPPPGRPPQGPPPAGPTR</sequence>
<name>A0ABW2LIH5_9PSEU</name>
<dbReference type="Proteomes" id="UP001596504">
    <property type="component" value="Unassembled WGS sequence"/>
</dbReference>
<feature type="transmembrane region" description="Helical" evidence="2">
    <location>
        <begin position="211"/>
        <end position="232"/>
    </location>
</feature>
<comment type="caution">
    <text evidence="3">The sequence shown here is derived from an EMBL/GenBank/DDBJ whole genome shotgun (WGS) entry which is preliminary data.</text>
</comment>